<dbReference type="Proteomes" id="UP000265120">
    <property type="component" value="Unassembled WGS sequence"/>
</dbReference>
<dbReference type="InterPro" id="IPR036397">
    <property type="entry name" value="RNaseH_sf"/>
</dbReference>
<name>A0A3P8WRF1_CYNSE</name>
<protein>
    <recommendedName>
        <fullName evidence="1">Integrase catalytic domain-containing protein</fullName>
    </recommendedName>
</protein>
<dbReference type="Ensembl" id="ENSCSET00000028447.1">
    <property type="protein sequence ID" value="ENSCSEP00000028071.1"/>
    <property type="gene ID" value="ENSCSEG00000017938.1"/>
</dbReference>
<dbReference type="GO" id="GO:0015074">
    <property type="term" value="P:DNA integration"/>
    <property type="evidence" value="ECO:0007669"/>
    <property type="project" value="InterPro"/>
</dbReference>
<reference evidence="2" key="2">
    <citation type="submission" date="2025-09" db="UniProtKB">
        <authorList>
            <consortium name="Ensembl"/>
        </authorList>
    </citation>
    <scope>IDENTIFICATION</scope>
</reference>
<dbReference type="InterPro" id="IPR050951">
    <property type="entry name" value="Retrovirus_Pol_polyprotein"/>
</dbReference>
<dbReference type="Gene3D" id="3.30.420.10">
    <property type="entry name" value="Ribonuclease H-like superfamily/Ribonuclease H"/>
    <property type="match status" value="1"/>
</dbReference>
<organism evidence="2 3">
    <name type="scientific">Cynoglossus semilaevis</name>
    <name type="common">Tongue sole</name>
    <dbReference type="NCBI Taxonomy" id="244447"/>
    <lineage>
        <taxon>Eukaryota</taxon>
        <taxon>Metazoa</taxon>
        <taxon>Chordata</taxon>
        <taxon>Craniata</taxon>
        <taxon>Vertebrata</taxon>
        <taxon>Euteleostomi</taxon>
        <taxon>Actinopterygii</taxon>
        <taxon>Neopterygii</taxon>
        <taxon>Teleostei</taxon>
        <taxon>Neoteleostei</taxon>
        <taxon>Acanthomorphata</taxon>
        <taxon>Carangaria</taxon>
        <taxon>Pleuronectiformes</taxon>
        <taxon>Pleuronectoidei</taxon>
        <taxon>Cynoglossidae</taxon>
        <taxon>Cynoglossinae</taxon>
        <taxon>Cynoglossus</taxon>
    </lineage>
</organism>
<evidence type="ECO:0000313" key="2">
    <source>
        <dbReference type="Ensembl" id="ENSCSEP00000028071.1"/>
    </source>
</evidence>
<keyword evidence="3" id="KW-1185">Reference proteome</keyword>
<dbReference type="PANTHER" id="PTHR37984:SF5">
    <property type="entry name" value="PROTEIN NYNRIN-LIKE"/>
    <property type="match status" value="1"/>
</dbReference>
<dbReference type="InterPro" id="IPR001584">
    <property type="entry name" value="Integrase_cat-core"/>
</dbReference>
<dbReference type="Pfam" id="PF00665">
    <property type="entry name" value="rve"/>
    <property type="match status" value="1"/>
</dbReference>
<reference evidence="2" key="1">
    <citation type="submission" date="2025-08" db="UniProtKB">
        <authorList>
            <consortium name="Ensembl"/>
        </authorList>
    </citation>
    <scope>IDENTIFICATION</scope>
</reference>
<dbReference type="GeneTree" id="ENSGT01010000223075"/>
<dbReference type="InterPro" id="IPR012337">
    <property type="entry name" value="RNaseH-like_sf"/>
</dbReference>
<dbReference type="Gene3D" id="2.30.30.850">
    <property type="match status" value="1"/>
</dbReference>
<proteinExistence type="predicted"/>
<dbReference type="STRING" id="244447.ENSCSEP00000028071"/>
<accession>A0A3P8WRF1</accession>
<dbReference type="PANTHER" id="PTHR37984">
    <property type="entry name" value="PROTEIN CBG26694"/>
    <property type="match status" value="1"/>
</dbReference>
<dbReference type="OMA" id="HFLANCA"/>
<sequence>MSEIVREKLEQCQVCGQHNPKPGVKTDKGRFPLPSGPGKHIVMDYTDMGPEQRIRVYRYLLVIVDSISGWVEAIPTKREDAASCVKALMEIQIPRHGFPVVIRTDNITHFKNADLQKVEESFGIKHKFCSVYHPQRQELVERANGLLKMKLPKTMAVTGLTWVDAFPIVLHDLRNTPKAEGLTPLQLHTVRMWESPAGGFTPEDRDLTPPSYTPAYWSALTNALVSVRDYRLQDEKDSQGSSSGSTPDIPGWVHINKHKRTWTEPRWIRPCKVTESTGHAVKVQGGEVWYHLNQCARAVEPDREIIVPVDDWSTEEDDAEPQQKDSQCTISVNHTDPNFSNYTHIVANSLVGGAKQTK</sequence>
<dbReference type="AlphaFoldDB" id="A0A3P8WRF1"/>
<dbReference type="SUPFAM" id="SSF53098">
    <property type="entry name" value="Ribonuclease H-like"/>
    <property type="match status" value="1"/>
</dbReference>
<dbReference type="PROSITE" id="PS50994">
    <property type="entry name" value="INTEGRASE"/>
    <property type="match status" value="1"/>
</dbReference>
<feature type="domain" description="Integrase catalytic" evidence="1">
    <location>
        <begin position="33"/>
        <end position="192"/>
    </location>
</feature>
<evidence type="ECO:0000259" key="1">
    <source>
        <dbReference type="PROSITE" id="PS50994"/>
    </source>
</evidence>
<evidence type="ECO:0000313" key="3">
    <source>
        <dbReference type="Proteomes" id="UP000265120"/>
    </source>
</evidence>
<dbReference type="InParanoid" id="A0A3P8WRF1"/>
<dbReference type="GO" id="GO:0003676">
    <property type="term" value="F:nucleic acid binding"/>
    <property type="evidence" value="ECO:0007669"/>
    <property type="project" value="InterPro"/>
</dbReference>